<keyword evidence="2" id="KW-1185">Reference proteome</keyword>
<comment type="caution">
    <text evidence="1">The sequence shown here is derived from an EMBL/GenBank/DDBJ whole genome shotgun (WGS) entry which is preliminary data.</text>
</comment>
<dbReference type="Gene3D" id="1.10.260.40">
    <property type="entry name" value="lambda repressor-like DNA-binding domains"/>
    <property type="match status" value="1"/>
</dbReference>
<gene>
    <name evidence="1" type="ORF">ABS311_10660</name>
</gene>
<organism evidence="1 2">
    <name type="scientific">Catenovulum sediminis</name>
    <dbReference type="NCBI Taxonomy" id="1740262"/>
    <lineage>
        <taxon>Bacteria</taxon>
        <taxon>Pseudomonadati</taxon>
        <taxon>Pseudomonadota</taxon>
        <taxon>Gammaproteobacteria</taxon>
        <taxon>Alteromonadales</taxon>
        <taxon>Alteromonadaceae</taxon>
        <taxon>Catenovulum</taxon>
    </lineage>
</organism>
<evidence type="ECO:0000313" key="2">
    <source>
        <dbReference type="Proteomes" id="UP001467690"/>
    </source>
</evidence>
<accession>A0ABV1RHC0</accession>
<proteinExistence type="predicted"/>
<dbReference type="Pfam" id="PF14549">
    <property type="entry name" value="P22_Cro"/>
    <property type="match status" value="1"/>
</dbReference>
<dbReference type="SUPFAM" id="SSF47413">
    <property type="entry name" value="lambda repressor-like DNA-binding domains"/>
    <property type="match status" value="1"/>
</dbReference>
<evidence type="ECO:0000313" key="1">
    <source>
        <dbReference type="EMBL" id="MER2492339.1"/>
    </source>
</evidence>
<name>A0ABV1RHC0_9ALTE</name>
<dbReference type="RefSeq" id="WP_350401856.1">
    <property type="nucleotide sequence ID" value="NZ_JBELOE010000210.1"/>
</dbReference>
<sequence length="62" mass="6766">MKKSDAIAYFGTQKKLADALGISQPAVAYWGEEVPQLQAYRLEKITNGKLKADEDLASHDAA</sequence>
<reference evidence="1 2" key="1">
    <citation type="submission" date="2024-06" db="EMBL/GenBank/DDBJ databases">
        <authorList>
            <person name="Chen R.Y."/>
        </authorList>
    </citation>
    <scope>NUCLEOTIDE SEQUENCE [LARGE SCALE GENOMIC DNA]</scope>
    <source>
        <strain evidence="1 2">D2</strain>
    </source>
</reference>
<dbReference type="InterPro" id="IPR010982">
    <property type="entry name" value="Lambda_DNA-bd_dom_sf"/>
</dbReference>
<dbReference type="Proteomes" id="UP001467690">
    <property type="component" value="Unassembled WGS sequence"/>
</dbReference>
<dbReference type="EMBL" id="JBELOE010000210">
    <property type="protein sequence ID" value="MER2492339.1"/>
    <property type="molecule type" value="Genomic_DNA"/>
</dbReference>
<protein>
    <submittedName>
        <fullName evidence="1">Cro/CI family transcriptional regulator</fullName>
    </submittedName>
</protein>